<feature type="region of interest" description="Disordered" evidence="12">
    <location>
        <begin position="447"/>
        <end position="466"/>
    </location>
</feature>
<dbReference type="InterPro" id="IPR032675">
    <property type="entry name" value="LRR_dom_sf"/>
</dbReference>
<comment type="subcellular location">
    <subcellularLocation>
        <location evidence="1">Cell membrane</location>
    </subcellularLocation>
    <subcellularLocation>
        <location evidence="9">Nucleus lamina</location>
    </subcellularLocation>
</comment>
<evidence type="ECO:0000256" key="2">
    <source>
        <dbReference type="ARBA" id="ARBA00022475"/>
    </source>
</evidence>
<dbReference type="Gene3D" id="3.80.10.10">
    <property type="entry name" value="Ribonuclease Inhibitor"/>
    <property type="match status" value="3"/>
</dbReference>
<evidence type="ECO:0000256" key="7">
    <source>
        <dbReference type="ARBA" id="ARBA00023136"/>
    </source>
</evidence>
<dbReference type="PANTHER" id="PTHR31908">
    <property type="entry name" value="PROTEIN CROWDED NUCLEI 4"/>
    <property type="match status" value="1"/>
</dbReference>
<dbReference type="GO" id="GO:0005652">
    <property type="term" value="C:nuclear lamina"/>
    <property type="evidence" value="ECO:0007669"/>
    <property type="project" value="UniProtKB-SubCell"/>
</dbReference>
<dbReference type="InterPro" id="IPR040418">
    <property type="entry name" value="CRWN"/>
</dbReference>
<dbReference type="FunFam" id="3.80.10.10:FF:000269">
    <property type="entry name" value="Piriformospora indica-insensitive protein 2"/>
    <property type="match status" value="1"/>
</dbReference>
<keyword evidence="14" id="KW-1185">Reference proteome</keyword>
<gene>
    <name evidence="13" type="ORF">L484_022938</name>
</gene>
<evidence type="ECO:0000256" key="9">
    <source>
        <dbReference type="ARBA" id="ARBA00024186"/>
    </source>
</evidence>
<evidence type="ECO:0000256" key="5">
    <source>
        <dbReference type="ARBA" id="ARBA00022737"/>
    </source>
</evidence>
<dbReference type="GO" id="GO:0006997">
    <property type="term" value="P:nucleus organization"/>
    <property type="evidence" value="ECO:0007669"/>
    <property type="project" value="InterPro"/>
</dbReference>
<keyword evidence="6 11" id="KW-0175">Coiled coil</keyword>
<keyword evidence="4" id="KW-0732">Signal</keyword>
<feature type="region of interest" description="Disordered" evidence="12">
    <location>
        <begin position="946"/>
        <end position="979"/>
    </location>
</feature>
<feature type="region of interest" description="Disordered" evidence="12">
    <location>
        <begin position="1185"/>
        <end position="1208"/>
    </location>
</feature>
<proteinExistence type="inferred from homology"/>
<dbReference type="Proteomes" id="UP000030645">
    <property type="component" value="Unassembled WGS sequence"/>
</dbReference>
<accession>W9R1E1</accession>
<protein>
    <submittedName>
        <fullName evidence="13">Uncharacterized protein</fullName>
    </submittedName>
</protein>
<dbReference type="GO" id="GO:0051707">
    <property type="term" value="P:response to other organism"/>
    <property type="evidence" value="ECO:0007669"/>
    <property type="project" value="UniProtKB-ARBA"/>
</dbReference>
<sequence length="1663" mass="188773">MFSPQRKATASALSLTPRSGVFSRNAGQDKTAAFVEGPPPPPLGSLSGAKSASLESEMGNMDDWRRFKEAGLLDEAAMVRKDHEALTEKLSNLENQVGAVIDKEQSQIDRTGRNLFNYQYNMGILLIEKEDWNSKFEELGQALAETHEILKREQLAHLVALSEAEKREENLRKALSAEKQCIVELEKALRETNEEQVQLKLASDSKLAEANKLIIGIGEKSAEIENKLQAAEAKLVYVCIKSTELNIRLEEVEARESVLQKEHHTLIAEREAHKATFRKQQKDLQEWEKKLHEREERLCEGRRAVKEREEKTNENERIYKQTEMELQLLEKNIELSSLDLKEKEEDISKRLEDLLSKEKETDSLRNSLEAKHKELHQLEEKLSSREKVEVQQLLDEHKAIFDVKMQELELELEGKRKSVDKELSGRVDALEKKEAEINHREEKLEKREQALHERSERLKEKNKESEEKLKAIKAREKIIKSDERKLEVEKQQIITDKESLQILLAEVEKIKAENIQLELQIREESESKRITNKERSEHVRLQLELKQEIEKYRGQSELLSIEAKELKEEKENFEQEWEDLDKKRSVISKELRELAEEKEKLEKLRHLEEHRLKEEKHAVHEFRQRELEDLKREKDSLAAKMEMEQLTLSEKAQLEHSQMIQDFELRRRNLESEIQNQREEMEKLLYERERAFEDERERELNNIKYLKGVAHKEREELKLERHRIEKQREQLTLNKEQFKQNELEMQNDIDQLATLSKKVKDQREELLKDRAQFLAFVEKVKTCRDGGEVERELSVSNFHVPEVSHGNAAPLPTLHEEHLENSPDDLAVSNLGSSKSGGRMSWLQKCTSVFKLSPNKISEHVLAPIPIELPPSSAAQVKTDEKAKEPALGSDGVRGPDISEDRPPAPLRISNDVVNVQRVQVTNIVGEIHDGYAPSVDDHSNLDSKVEAAPEDSLQSESKSALRKPSRRHKSGLHRTHSVQAAVEDAKAFLGKTLEEPGSSATIPPSDSYNINEESRDDSVHIEKGNTARKRQRSQTSHISESEQDVGDSEACSGSVTAGRRRKRQQTVASGLQTPGEERYNFRPRKKLCPNMISGMVKDLKKTREKEAGGSRTPCVAANPEAVSVSLTEVAQKSPETKQTVHVITTKTVEFSENKIVRFITSEDIGDSTDAAESVENTKLSMEINGTSECGDEDENNSSVHESADDDYDYEEQPEMDNMASMEKAEQEALYSIIQGFVGSWWNGSDLYPDPCGWTPIQGVSCDLFDGLWYVTALNIGPVHENSLVCSANVEFRPQLFELKHLKTLSFFNCFVSHHKHPVSIPTSNWEKLAGRLESLEFRSNPGLIGQVPASLGSLVKLQSLVFLENGLTGQLPSDIGNLVNLERLVLAENRLTGRIPDSFGGLNQLLILDLSRNSLSGPLPCTLGSLTSLLKLDLSNNLLEGKLPSEIANMKNLTLLDLSNNKFSGGLVESLQKLYSLEQMVLSNNPIGGDLMSLEWEKVKKLAILDLSNTGLIGEIPESISALKRLRFLGLSDNNLSGNLSPKLAKLPCVGALYLNGNNLTGELKFSEWFYGKMGRRFGAWDNPNLCYPIGLSPASHVPYGVKPCQTKLKLLEPNSDVHLDDAILNQNPHFMASLGCYCNAINGFWWLFSLELLLMFHFFGV</sequence>
<evidence type="ECO:0000256" key="3">
    <source>
        <dbReference type="ARBA" id="ARBA00022614"/>
    </source>
</evidence>
<evidence type="ECO:0000256" key="8">
    <source>
        <dbReference type="ARBA" id="ARBA00023242"/>
    </source>
</evidence>
<feature type="region of interest" description="Disordered" evidence="12">
    <location>
        <begin position="1"/>
        <end position="52"/>
    </location>
</feature>
<dbReference type="EMBL" id="KE344145">
    <property type="protein sequence ID" value="EXB53970.1"/>
    <property type="molecule type" value="Genomic_DNA"/>
</dbReference>
<keyword evidence="8" id="KW-0539">Nucleus</keyword>
<dbReference type="SUPFAM" id="SSF52058">
    <property type="entry name" value="L domain-like"/>
    <property type="match status" value="1"/>
</dbReference>
<evidence type="ECO:0000256" key="4">
    <source>
        <dbReference type="ARBA" id="ARBA00022729"/>
    </source>
</evidence>
<feature type="region of interest" description="Disordered" evidence="12">
    <location>
        <begin position="994"/>
        <end position="1083"/>
    </location>
</feature>
<keyword evidence="5" id="KW-0677">Repeat</keyword>
<dbReference type="eggNOG" id="KOG0619">
    <property type="taxonomic scope" value="Eukaryota"/>
</dbReference>
<evidence type="ECO:0000256" key="12">
    <source>
        <dbReference type="SAM" id="MobiDB-lite"/>
    </source>
</evidence>
<reference evidence="14" key="1">
    <citation type="submission" date="2013-01" db="EMBL/GenBank/DDBJ databases">
        <title>Draft Genome Sequence of a Mulberry Tree, Morus notabilis C.K. Schneid.</title>
        <authorList>
            <person name="He N."/>
            <person name="Zhao S."/>
        </authorList>
    </citation>
    <scope>NUCLEOTIDE SEQUENCE</scope>
</reference>
<feature type="coiled-coil region" evidence="11">
    <location>
        <begin position="242"/>
        <end position="388"/>
    </location>
</feature>
<feature type="coiled-coil region" evidence="11">
    <location>
        <begin position="76"/>
        <end position="103"/>
    </location>
</feature>
<evidence type="ECO:0000313" key="14">
    <source>
        <dbReference type="Proteomes" id="UP000030645"/>
    </source>
</evidence>
<keyword evidence="3" id="KW-0433">Leucine-rich repeat</keyword>
<dbReference type="GO" id="GO:0005886">
    <property type="term" value="C:plasma membrane"/>
    <property type="evidence" value="ECO:0007669"/>
    <property type="project" value="UniProtKB-SubCell"/>
</dbReference>
<dbReference type="InterPro" id="IPR001611">
    <property type="entry name" value="Leu-rich_rpt"/>
</dbReference>
<feature type="coiled-coil region" evidence="11">
    <location>
        <begin position="500"/>
        <end position="772"/>
    </location>
</feature>
<keyword evidence="7" id="KW-0472">Membrane</keyword>
<evidence type="ECO:0000313" key="13">
    <source>
        <dbReference type="EMBL" id="EXB53970.1"/>
    </source>
</evidence>
<feature type="compositionally biased region" description="Polar residues" evidence="12">
    <location>
        <begin position="999"/>
        <end position="1012"/>
    </location>
</feature>
<feature type="coiled-coil region" evidence="11">
    <location>
        <begin position="161"/>
        <end position="202"/>
    </location>
</feature>
<dbReference type="FunFam" id="3.80.10.10:FF:000299">
    <property type="entry name" value="Piriformospora indica-insensitive protein 2"/>
    <property type="match status" value="1"/>
</dbReference>
<feature type="region of interest" description="Disordered" evidence="12">
    <location>
        <begin position="875"/>
        <end position="907"/>
    </location>
</feature>
<comment type="similarity">
    <text evidence="10">Belongs to the CRWN family.</text>
</comment>
<feature type="compositionally biased region" description="Basic and acidic residues" evidence="12">
    <location>
        <begin position="1013"/>
        <end position="1026"/>
    </location>
</feature>
<dbReference type="Pfam" id="PF13855">
    <property type="entry name" value="LRR_8"/>
    <property type="match status" value="1"/>
</dbReference>
<feature type="compositionally biased region" description="Basic residues" evidence="12">
    <location>
        <begin position="961"/>
        <end position="977"/>
    </location>
</feature>
<dbReference type="Pfam" id="PF00560">
    <property type="entry name" value="LRR_1"/>
    <property type="match status" value="1"/>
</dbReference>
<dbReference type="STRING" id="981085.W9R1E1"/>
<evidence type="ECO:0000256" key="1">
    <source>
        <dbReference type="ARBA" id="ARBA00004236"/>
    </source>
</evidence>
<keyword evidence="2" id="KW-1003">Cell membrane</keyword>
<dbReference type="PANTHER" id="PTHR31908:SF9">
    <property type="entry name" value="PROTEIN CROWDED NUCLEI 3"/>
    <property type="match status" value="1"/>
</dbReference>
<name>W9R1E1_9ROSA</name>
<evidence type="ECO:0000256" key="10">
    <source>
        <dbReference type="ARBA" id="ARBA00024208"/>
    </source>
</evidence>
<evidence type="ECO:0000256" key="11">
    <source>
        <dbReference type="SAM" id="Coils"/>
    </source>
</evidence>
<organism evidence="13 14">
    <name type="scientific">Morus notabilis</name>
    <dbReference type="NCBI Taxonomy" id="981085"/>
    <lineage>
        <taxon>Eukaryota</taxon>
        <taxon>Viridiplantae</taxon>
        <taxon>Streptophyta</taxon>
        <taxon>Embryophyta</taxon>
        <taxon>Tracheophyta</taxon>
        <taxon>Spermatophyta</taxon>
        <taxon>Magnoliopsida</taxon>
        <taxon>eudicotyledons</taxon>
        <taxon>Gunneridae</taxon>
        <taxon>Pentapetalae</taxon>
        <taxon>rosids</taxon>
        <taxon>fabids</taxon>
        <taxon>Rosales</taxon>
        <taxon>Moraceae</taxon>
        <taxon>Moreae</taxon>
        <taxon>Morus</taxon>
    </lineage>
</organism>
<feature type="compositionally biased region" description="Polar residues" evidence="12">
    <location>
        <begin position="1"/>
        <end position="17"/>
    </location>
</feature>
<evidence type="ECO:0000256" key="6">
    <source>
        <dbReference type="ARBA" id="ARBA00023054"/>
    </source>
</evidence>